<evidence type="ECO:0000256" key="3">
    <source>
        <dbReference type="ARBA" id="ARBA00004744"/>
    </source>
</evidence>
<keyword evidence="6 11" id="KW-0812">Transmembrane</keyword>
<evidence type="ECO:0000256" key="4">
    <source>
        <dbReference type="ARBA" id="ARBA00022475"/>
    </source>
</evidence>
<keyword evidence="5" id="KW-0997">Cell inner membrane</keyword>
<dbReference type="GO" id="GO:0005886">
    <property type="term" value="C:plasma membrane"/>
    <property type="evidence" value="ECO:0007669"/>
    <property type="project" value="UniProtKB-SubCell"/>
</dbReference>
<reference evidence="13 14" key="1">
    <citation type="submission" date="2019-07" db="EMBL/GenBank/DDBJ databases">
        <authorList>
            <person name="Yang M."/>
            <person name="Zhao D."/>
            <person name="Xiang H."/>
        </authorList>
    </citation>
    <scope>NUCLEOTIDE SEQUENCE [LARGE SCALE GENOMIC DNA]</scope>
    <source>
        <strain evidence="13 14">IM1326</strain>
    </source>
</reference>
<evidence type="ECO:0000313" key="14">
    <source>
        <dbReference type="Proteomes" id="UP000320359"/>
    </source>
</evidence>
<keyword evidence="10" id="KW-0802">TPR repeat</keyword>
<gene>
    <name evidence="13" type="ORF">FM042_08755</name>
</gene>
<evidence type="ECO:0000256" key="10">
    <source>
        <dbReference type="PROSITE-ProRule" id="PRU00339"/>
    </source>
</evidence>
<evidence type="ECO:0000313" key="13">
    <source>
        <dbReference type="EMBL" id="TRW48266.1"/>
    </source>
</evidence>
<dbReference type="OrthoDB" id="7067577at2"/>
<feature type="transmembrane region" description="Helical" evidence="11">
    <location>
        <begin position="41"/>
        <end position="62"/>
    </location>
</feature>
<evidence type="ECO:0000256" key="8">
    <source>
        <dbReference type="ARBA" id="ARBA00023136"/>
    </source>
</evidence>
<dbReference type="InterPro" id="IPR019734">
    <property type="entry name" value="TPR_rpt"/>
</dbReference>
<comment type="subcellular location">
    <subcellularLocation>
        <location evidence="2">Cell inner membrane</location>
        <topology evidence="2">Multi-pass membrane protein</topology>
    </subcellularLocation>
</comment>
<keyword evidence="7 11" id="KW-1133">Transmembrane helix</keyword>
<evidence type="ECO:0000256" key="7">
    <source>
        <dbReference type="ARBA" id="ARBA00022989"/>
    </source>
</evidence>
<dbReference type="RefSeq" id="WP_143236058.1">
    <property type="nucleotide sequence ID" value="NZ_VJWL01000003.1"/>
</dbReference>
<dbReference type="PROSITE" id="PS50293">
    <property type="entry name" value="TPR_REGION"/>
    <property type="match status" value="1"/>
</dbReference>
<organism evidence="13 14">
    <name type="scientific">Aliidiomarina halalkaliphila</name>
    <dbReference type="NCBI Taxonomy" id="2593535"/>
    <lineage>
        <taxon>Bacteria</taxon>
        <taxon>Pseudomonadati</taxon>
        <taxon>Pseudomonadota</taxon>
        <taxon>Gammaproteobacteria</taxon>
        <taxon>Alteromonadales</taxon>
        <taxon>Idiomarinaceae</taxon>
        <taxon>Aliidiomarina</taxon>
    </lineage>
</organism>
<keyword evidence="8 11" id="KW-0472">Membrane</keyword>
<dbReference type="Proteomes" id="UP000320359">
    <property type="component" value="Unassembled WGS sequence"/>
</dbReference>
<proteinExistence type="predicted"/>
<evidence type="ECO:0000256" key="9">
    <source>
        <dbReference type="ARBA" id="ARBA00023244"/>
    </source>
</evidence>
<dbReference type="UniPathway" id="UPA00252"/>
<dbReference type="GO" id="GO:0006779">
    <property type="term" value="P:porphyrin-containing compound biosynthetic process"/>
    <property type="evidence" value="ECO:0007669"/>
    <property type="project" value="UniProtKB-KW"/>
</dbReference>
<evidence type="ECO:0000256" key="11">
    <source>
        <dbReference type="SAM" id="Phobius"/>
    </source>
</evidence>
<comment type="function">
    <text evidence="1">Involved in a late step of protoheme IX synthesis.</text>
</comment>
<evidence type="ECO:0000256" key="1">
    <source>
        <dbReference type="ARBA" id="ARBA00002962"/>
    </source>
</evidence>
<comment type="pathway">
    <text evidence="3">Porphyrin-containing compound metabolism; protoheme biosynthesis.</text>
</comment>
<dbReference type="AlphaFoldDB" id="A0A552X005"/>
<dbReference type="Pfam" id="PF13432">
    <property type="entry name" value="TPR_16"/>
    <property type="match status" value="1"/>
</dbReference>
<accession>A0A552X005</accession>
<dbReference type="Gene3D" id="1.25.40.10">
    <property type="entry name" value="Tetratricopeptide repeat domain"/>
    <property type="match status" value="1"/>
</dbReference>
<dbReference type="NCBIfam" id="TIGR00540">
    <property type="entry name" value="TPR_hemY_coli"/>
    <property type="match status" value="1"/>
</dbReference>
<dbReference type="EMBL" id="VJWL01000003">
    <property type="protein sequence ID" value="TRW48266.1"/>
    <property type="molecule type" value="Genomic_DNA"/>
</dbReference>
<dbReference type="SUPFAM" id="SSF48452">
    <property type="entry name" value="TPR-like"/>
    <property type="match status" value="1"/>
</dbReference>
<evidence type="ECO:0000256" key="2">
    <source>
        <dbReference type="ARBA" id="ARBA00004429"/>
    </source>
</evidence>
<evidence type="ECO:0000256" key="6">
    <source>
        <dbReference type="ARBA" id="ARBA00022692"/>
    </source>
</evidence>
<dbReference type="GO" id="GO:0042168">
    <property type="term" value="P:heme metabolic process"/>
    <property type="evidence" value="ECO:0007669"/>
    <property type="project" value="InterPro"/>
</dbReference>
<comment type="caution">
    <text evidence="13">The sequence shown here is derived from an EMBL/GenBank/DDBJ whole genome shotgun (WGS) entry which is preliminary data.</text>
</comment>
<dbReference type="InterPro" id="IPR011990">
    <property type="entry name" value="TPR-like_helical_dom_sf"/>
</dbReference>
<keyword evidence="14" id="KW-1185">Reference proteome</keyword>
<evidence type="ECO:0000256" key="5">
    <source>
        <dbReference type="ARBA" id="ARBA00022519"/>
    </source>
</evidence>
<name>A0A552X005_9GAMM</name>
<feature type="repeat" description="TPR" evidence="10">
    <location>
        <begin position="323"/>
        <end position="356"/>
    </location>
</feature>
<sequence>MLKALLLIIILALGLIVGPMWSGNAGSVLILAGPYSIEMSLVVATLLVAAFLLLLWLVQAIFRKLSSGKRFTLSWFYKRKQKKAEKQLAQAMHHWLSKNYREAADYAERAAPHLQQPQHGYLLAASAWQALGNLKELQRTLGLAYDSAHHDLNVRLMQLEQMTDSGQALKTARTLLQDHPKHGGVLRACAETYYKHQHLESLRELLPRIQDRDIVPGARLAEFTRASYRSLYQSAGTSSERLRELWKETPSKLRRTPAVRMAYLDVLTHRGFGAIASKVATRGLALNVFTASDLLQFDMREWRQTESLREEVEKQIKQHPEHPNWFVLLGVLAMQESDYGLAERAIQKAISMKPSQLAYRLLGDAYYASGQKESALQAFRQAANLR</sequence>
<feature type="domain" description="HemY N-terminal" evidence="12">
    <location>
        <begin position="26"/>
        <end position="132"/>
    </location>
</feature>
<dbReference type="Pfam" id="PF07219">
    <property type="entry name" value="HemY_N"/>
    <property type="match status" value="1"/>
</dbReference>
<keyword evidence="9" id="KW-0627">Porphyrin biosynthesis</keyword>
<keyword evidence="4" id="KW-1003">Cell membrane</keyword>
<evidence type="ECO:0000259" key="12">
    <source>
        <dbReference type="Pfam" id="PF07219"/>
    </source>
</evidence>
<dbReference type="InterPro" id="IPR005254">
    <property type="entry name" value="Heme_biosyn_assoc_TPR_pro"/>
</dbReference>
<dbReference type="InterPro" id="IPR010817">
    <property type="entry name" value="HemY_N"/>
</dbReference>
<protein>
    <recommendedName>
        <fullName evidence="12">HemY N-terminal domain-containing protein</fullName>
    </recommendedName>
</protein>
<dbReference type="PROSITE" id="PS50005">
    <property type="entry name" value="TPR"/>
    <property type="match status" value="1"/>
</dbReference>